<protein>
    <submittedName>
        <fullName evidence="1">Uncharacterized protein</fullName>
    </submittedName>
</protein>
<comment type="caution">
    <text evidence="1">The sequence shown here is derived from an EMBL/GenBank/DDBJ whole genome shotgun (WGS) entry which is preliminary data.</text>
</comment>
<sequence>MRIASPLSGEAMPGQGVRLELETAATLQAAIAGANGEQNWLATIIPPQQLATPLRPFQRYAELELTHLPFSFSAATRDTVLIGEDGGIGAILWLAEQLPTPPKLVLIGCRGAPPFKLQPSRVLTPGLPPATIGAVPSLDERGIASRIACTDGLPGCYEGEVSHLLEHWLAANPDERPNVFAAGPFGIEQRLNKALAGRQQSLATRLFA</sequence>
<evidence type="ECO:0000313" key="1">
    <source>
        <dbReference type="EMBL" id="RFA39516.1"/>
    </source>
</evidence>
<accession>A0A3E0X4P9</accession>
<organism evidence="1 2">
    <name type="scientific">Alkalilimnicola ehrlichii</name>
    <dbReference type="NCBI Taxonomy" id="351052"/>
    <lineage>
        <taxon>Bacteria</taxon>
        <taxon>Pseudomonadati</taxon>
        <taxon>Pseudomonadota</taxon>
        <taxon>Gammaproteobacteria</taxon>
        <taxon>Chromatiales</taxon>
        <taxon>Ectothiorhodospiraceae</taxon>
        <taxon>Alkalilimnicola</taxon>
    </lineage>
</organism>
<dbReference type="AlphaFoldDB" id="A0A3E0X4P9"/>
<evidence type="ECO:0000313" key="2">
    <source>
        <dbReference type="Proteomes" id="UP000256763"/>
    </source>
</evidence>
<gene>
    <name evidence="1" type="ORF">CAL65_01725</name>
</gene>
<keyword evidence="2" id="KW-1185">Reference proteome</keyword>
<reference evidence="2" key="1">
    <citation type="submission" date="2017-05" db="EMBL/GenBank/DDBJ databases">
        <authorList>
            <person name="Sharma S."/>
            <person name="Sidhu C."/>
            <person name="Pinnaka A.K."/>
        </authorList>
    </citation>
    <scope>NUCLEOTIDE SEQUENCE [LARGE SCALE GENOMIC DNA]</scope>
    <source>
        <strain evidence="2">AK93</strain>
    </source>
</reference>
<name>A0A3E0X4P9_9GAMM</name>
<dbReference type="Proteomes" id="UP000256763">
    <property type="component" value="Unassembled WGS sequence"/>
</dbReference>
<dbReference type="EMBL" id="NFZW01000001">
    <property type="protein sequence ID" value="RFA39516.1"/>
    <property type="molecule type" value="Genomic_DNA"/>
</dbReference>
<proteinExistence type="predicted"/>